<evidence type="ECO:0000259" key="3">
    <source>
        <dbReference type="Pfam" id="PF22936"/>
    </source>
</evidence>
<feature type="region of interest" description="Disordered" evidence="2">
    <location>
        <begin position="459"/>
        <end position="493"/>
    </location>
</feature>
<gene>
    <name evidence="4" type="ORF">Tco_0680337</name>
</gene>
<proteinExistence type="predicted"/>
<dbReference type="InterPro" id="IPR054722">
    <property type="entry name" value="PolX-like_BBD"/>
</dbReference>
<reference evidence="4" key="2">
    <citation type="submission" date="2022-01" db="EMBL/GenBank/DDBJ databases">
        <authorList>
            <person name="Yamashiro T."/>
            <person name="Shiraishi A."/>
            <person name="Satake H."/>
            <person name="Nakayama K."/>
        </authorList>
    </citation>
    <scope>NUCLEOTIDE SEQUENCE</scope>
</reference>
<feature type="domain" description="Retrovirus-related Pol polyprotein from transposon TNT 1-94-like beta-barrel" evidence="3">
    <location>
        <begin position="549"/>
        <end position="596"/>
    </location>
</feature>
<keyword evidence="1" id="KW-0175">Coiled coil</keyword>
<evidence type="ECO:0000256" key="2">
    <source>
        <dbReference type="SAM" id="MobiDB-lite"/>
    </source>
</evidence>
<name>A0ABQ4XK96_9ASTR</name>
<dbReference type="Gene3D" id="1.10.287.1490">
    <property type="match status" value="1"/>
</dbReference>
<feature type="compositionally biased region" description="Polar residues" evidence="2">
    <location>
        <begin position="459"/>
        <end position="476"/>
    </location>
</feature>
<feature type="coiled-coil region" evidence="1">
    <location>
        <begin position="321"/>
        <end position="348"/>
    </location>
</feature>
<keyword evidence="5" id="KW-1185">Reference proteome</keyword>
<sequence>MILSMFKQMSNHATNWDKADNESKIVNESLTTKLDRYKERVKILKQRFNVDLSDREKFIDSQMDDMIRMMNIKFAAFETEIDTLKQTLSKHVNEKESLLTTLNCFKMKFKERESKSVDKEIVLRDFVLAEESRLKMVEKLNDLIMKKEKINITPINYSVLNKLAEDFGKLFVPQQELSAEQKFLLQSSDKNSEEPSTSNTPVKIEVPSELSKVSFVNKSLKKLRFHLASFDKVVKVRTTPDAITEGLLDEITEVQTVFTKMEAAVEQCSVDRKCSQLQAKDTVINKLKETIHSLRENANPTKVKKDIEEIETINIELEHSVAKFLSENEKLHKEREHLKKTYKELCDSIKPSRVHAKEQCDSLIANLNSKKLKGKNVIDTAVSKPYATIAPGMFKLNFEPLAPKVLKNKDAHLEYIKHSREHADILREIFKSARGLSPLDSNLDSALIGFTGASGSKPIGNTKNNRILQSSSSNKTNKVEDQSRSVKSRKNKKNRVANTECNAYVIQSMLNENSKYICAICNECFFDANHDKCVLDYVHDVNVVQIVLWYLDSGCSKHMTENRSQLTNFVNKFLGTVKFGNDQIAKIMGYGDYQIENVTFPGEDLGKLKAKADVDFDELTVMASKQSSSGPVLHEITPGTLSLGLVPQPPSSTPFVPQIRDGWDTLIQPLFDEYFCPPPCFDHPVSEVVAPVSAVSTGSPSSTSADQDSPSTKPSSKESSSQVVIPNNVCSVIQPPKHISKWTKHHSINNVIGDPSRLVSTRHQLQTEAMFCYFDAFLSSVEPNSYKEALAESC</sequence>
<accession>A0ABQ4XK96</accession>
<evidence type="ECO:0000256" key="1">
    <source>
        <dbReference type="SAM" id="Coils"/>
    </source>
</evidence>
<protein>
    <recommendedName>
        <fullName evidence="3">Retrovirus-related Pol polyprotein from transposon TNT 1-94-like beta-barrel domain-containing protein</fullName>
    </recommendedName>
</protein>
<evidence type="ECO:0000313" key="4">
    <source>
        <dbReference type="EMBL" id="GJS65773.1"/>
    </source>
</evidence>
<dbReference type="Proteomes" id="UP001151760">
    <property type="component" value="Unassembled WGS sequence"/>
</dbReference>
<feature type="compositionally biased region" description="Low complexity" evidence="2">
    <location>
        <begin position="694"/>
        <end position="721"/>
    </location>
</feature>
<reference evidence="4" key="1">
    <citation type="journal article" date="2022" name="Int. J. Mol. Sci.">
        <title>Draft Genome of Tanacetum Coccineum: Genomic Comparison of Closely Related Tanacetum-Family Plants.</title>
        <authorList>
            <person name="Yamashiro T."/>
            <person name="Shiraishi A."/>
            <person name="Nakayama K."/>
            <person name="Satake H."/>
        </authorList>
    </citation>
    <scope>NUCLEOTIDE SEQUENCE</scope>
</reference>
<organism evidence="4 5">
    <name type="scientific">Tanacetum coccineum</name>
    <dbReference type="NCBI Taxonomy" id="301880"/>
    <lineage>
        <taxon>Eukaryota</taxon>
        <taxon>Viridiplantae</taxon>
        <taxon>Streptophyta</taxon>
        <taxon>Embryophyta</taxon>
        <taxon>Tracheophyta</taxon>
        <taxon>Spermatophyta</taxon>
        <taxon>Magnoliopsida</taxon>
        <taxon>eudicotyledons</taxon>
        <taxon>Gunneridae</taxon>
        <taxon>Pentapetalae</taxon>
        <taxon>asterids</taxon>
        <taxon>campanulids</taxon>
        <taxon>Asterales</taxon>
        <taxon>Asteraceae</taxon>
        <taxon>Asteroideae</taxon>
        <taxon>Anthemideae</taxon>
        <taxon>Anthemidinae</taxon>
        <taxon>Tanacetum</taxon>
    </lineage>
</organism>
<feature type="region of interest" description="Disordered" evidence="2">
    <location>
        <begin position="694"/>
        <end position="723"/>
    </location>
</feature>
<dbReference type="Pfam" id="PF22936">
    <property type="entry name" value="Pol_BBD"/>
    <property type="match status" value="1"/>
</dbReference>
<comment type="caution">
    <text evidence="4">The sequence shown here is derived from an EMBL/GenBank/DDBJ whole genome shotgun (WGS) entry which is preliminary data.</text>
</comment>
<dbReference type="EMBL" id="BQNB010009602">
    <property type="protein sequence ID" value="GJS65773.1"/>
    <property type="molecule type" value="Genomic_DNA"/>
</dbReference>
<evidence type="ECO:0000313" key="5">
    <source>
        <dbReference type="Proteomes" id="UP001151760"/>
    </source>
</evidence>